<evidence type="ECO:0000256" key="2">
    <source>
        <dbReference type="ARBA" id="ARBA00001946"/>
    </source>
</evidence>
<dbReference type="Pfam" id="PF00481">
    <property type="entry name" value="PP2C"/>
    <property type="match status" value="1"/>
</dbReference>
<evidence type="ECO:0000256" key="8">
    <source>
        <dbReference type="ARBA" id="ARBA00023211"/>
    </source>
</evidence>
<comment type="cofactor">
    <cofactor evidence="1">
        <name>Mn(2+)</name>
        <dbReference type="ChEBI" id="CHEBI:29035"/>
    </cofactor>
</comment>
<dbReference type="Proteomes" id="UP000245884">
    <property type="component" value="Unassembled WGS sequence"/>
</dbReference>
<dbReference type="Gene3D" id="3.60.40.10">
    <property type="entry name" value="PPM-type phosphatase domain"/>
    <property type="match status" value="1"/>
</dbReference>
<dbReference type="InterPro" id="IPR001932">
    <property type="entry name" value="PPM-type_phosphatase-like_dom"/>
</dbReference>
<keyword evidence="6 10" id="KW-0378">Hydrolase</keyword>
<name>A0A316USS1_9BASI</name>
<evidence type="ECO:0000256" key="4">
    <source>
        <dbReference type="ARBA" id="ARBA00013081"/>
    </source>
</evidence>
<dbReference type="InterPro" id="IPR015655">
    <property type="entry name" value="PP2C"/>
</dbReference>
<dbReference type="OrthoDB" id="10264738at2759"/>
<dbReference type="STRING" id="1569628.A0A316USS1"/>
<proteinExistence type="inferred from homology"/>
<dbReference type="FunFam" id="3.60.40.10:FF:000016">
    <property type="entry name" value="Protein phosphatase 2C"/>
    <property type="match status" value="1"/>
</dbReference>
<organism evidence="12 13">
    <name type="scientific">Jaminaea rosea</name>
    <dbReference type="NCBI Taxonomy" id="1569628"/>
    <lineage>
        <taxon>Eukaryota</taxon>
        <taxon>Fungi</taxon>
        <taxon>Dikarya</taxon>
        <taxon>Basidiomycota</taxon>
        <taxon>Ustilaginomycotina</taxon>
        <taxon>Exobasidiomycetes</taxon>
        <taxon>Microstromatales</taxon>
        <taxon>Microstromatales incertae sedis</taxon>
        <taxon>Jaminaea</taxon>
    </lineage>
</organism>
<evidence type="ECO:0000259" key="11">
    <source>
        <dbReference type="PROSITE" id="PS51746"/>
    </source>
</evidence>
<evidence type="ECO:0000256" key="7">
    <source>
        <dbReference type="ARBA" id="ARBA00022912"/>
    </source>
</evidence>
<evidence type="ECO:0000256" key="3">
    <source>
        <dbReference type="ARBA" id="ARBA00006702"/>
    </source>
</evidence>
<dbReference type="PROSITE" id="PS51746">
    <property type="entry name" value="PPM_2"/>
    <property type="match status" value="1"/>
</dbReference>
<dbReference type="PROSITE" id="PS01032">
    <property type="entry name" value="PPM_1"/>
    <property type="match status" value="1"/>
</dbReference>
<sequence length="322" mass="34817">MGQTLSEPVTTKDTAAGEDEALAWAVSNMQGWRISMEDAHQMILDLEGNSKSDEKTALFAVFDGHGGSEAAKFAAKRLHLALAGLDSYKAGDYRQALKDAFLKTDTDFFTEVDGDPSGCTAVAALLKAPKQIYVANAGDSRSVLGLKGEAKPMSFDHKPGNKDENARIVAAGGFVEFGRVNGNLALSRAIGDAEFKRNSSLSAETQIVTADPEIIVHDVTGEEEFLVLACDGIWDCLSNQQVVDFVRRGIAQGKELTTICEEIMTHCLAPDSEIGGVGCDNMTFSVVAMLGGRTKEQWYSWVKERVEKKIGWDTPEEIAPVF</sequence>
<evidence type="ECO:0000256" key="5">
    <source>
        <dbReference type="ARBA" id="ARBA00022723"/>
    </source>
</evidence>
<accession>A0A316USS1</accession>
<comment type="cofactor">
    <cofactor evidence="2">
        <name>Mg(2+)</name>
        <dbReference type="ChEBI" id="CHEBI:18420"/>
    </cofactor>
</comment>
<reference evidence="12 13" key="1">
    <citation type="journal article" date="2018" name="Mol. Biol. Evol.">
        <title>Broad Genomic Sampling Reveals a Smut Pathogenic Ancestry of the Fungal Clade Ustilaginomycotina.</title>
        <authorList>
            <person name="Kijpornyongpan T."/>
            <person name="Mondo S.J."/>
            <person name="Barry K."/>
            <person name="Sandor L."/>
            <person name="Lee J."/>
            <person name="Lipzen A."/>
            <person name="Pangilinan J."/>
            <person name="LaButti K."/>
            <person name="Hainaut M."/>
            <person name="Henrissat B."/>
            <person name="Grigoriev I.V."/>
            <person name="Spatafora J.W."/>
            <person name="Aime M.C."/>
        </authorList>
    </citation>
    <scope>NUCLEOTIDE SEQUENCE [LARGE SCALE GENOMIC DNA]</scope>
    <source>
        <strain evidence="12 13">MCA 5214</strain>
    </source>
</reference>
<keyword evidence="13" id="KW-1185">Reference proteome</keyword>
<evidence type="ECO:0000256" key="6">
    <source>
        <dbReference type="ARBA" id="ARBA00022801"/>
    </source>
</evidence>
<dbReference type="AlphaFoldDB" id="A0A316USS1"/>
<dbReference type="SUPFAM" id="SSF81606">
    <property type="entry name" value="PP2C-like"/>
    <property type="match status" value="1"/>
</dbReference>
<dbReference type="SMART" id="SM00332">
    <property type="entry name" value="PP2Cc"/>
    <property type="match status" value="1"/>
</dbReference>
<evidence type="ECO:0000256" key="1">
    <source>
        <dbReference type="ARBA" id="ARBA00001936"/>
    </source>
</evidence>
<feature type="domain" description="PPM-type phosphatase" evidence="11">
    <location>
        <begin position="23"/>
        <end position="289"/>
    </location>
</feature>
<gene>
    <name evidence="12" type="ORF">BDZ90DRAFT_238486</name>
</gene>
<dbReference type="CDD" id="cd00143">
    <property type="entry name" value="PP2Cc"/>
    <property type="match status" value="1"/>
</dbReference>
<dbReference type="InterPro" id="IPR000222">
    <property type="entry name" value="PP2C_BS"/>
</dbReference>
<evidence type="ECO:0000313" key="13">
    <source>
        <dbReference type="Proteomes" id="UP000245884"/>
    </source>
</evidence>
<dbReference type="EC" id="3.1.3.16" evidence="4"/>
<protein>
    <recommendedName>
        <fullName evidence="4">protein-serine/threonine phosphatase</fullName>
        <ecNumber evidence="4">3.1.3.16</ecNumber>
    </recommendedName>
</protein>
<dbReference type="RefSeq" id="XP_025362934.1">
    <property type="nucleotide sequence ID" value="XM_025507340.1"/>
</dbReference>
<keyword evidence="5" id="KW-0479">Metal-binding</keyword>
<dbReference type="InterPro" id="IPR036457">
    <property type="entry name" value="PPM-type-like_dom_sf"/>
</dbReference>
<dbReference type="EMBL" id="KZ819665">
    <property type="protein sequence ID" value="PWN28322.1"/>
    <property type="molecule type" value="Genomic_DNA"/>
</dbReference>
<dbReference type="GO" id="GO:0046872">
    <property type="term" value="F:metal ion binding"/>
    <property type="evidence" value="ECO:0007669"/>
    <property type="project" value="UniProtKB-KW"/>
</dbReference>
<dbReference type="GeneID" id="37029163"/>
<keyword evidence="7 10" id="KW-0904">Protein phosphatase</keyword>
<dbReference type="PANTHER" id="PTHR13832:SF565">
    <property type="entry name" value="AT28366P-RELATED"/>
    <property type="match status" value="1"/>
</dbReference>
<evidence type="ECO:0000256" key="10">
    <source>
        <dbReference type="RuleBase" id="RU003465"/>
    </source>
</evidence>
<feature type="non-terminal residue" evidence="12">
    <location>
        <position position="322"/>
    </location>
</feature>
<evidence type="ECO:0000313" key="12">
    <source>
        <dbReference type="EMBL" id="PWN28322.1"/>
    </source>
</evidence>
<comment type="similarity">
    <text evidence="3 10">Belongs to the PP2C family.</text>
</comment>
<dbReference type="PANTHER" id="PTHR13832">
    <property type="entry name" value="PROTEIN PHOSPHATASE 2C"/>
    <property type="match status" value="1"/>
</dbReference>
<dbReference type="GO" id="GO:0004722">
    <property type="term" value="F:protein serine/threonine phosphatase activity"/>
    <property type="evidence" value="ECO:0007669"/>
    <property type="project" value="UniProtKB-EC"/>
</dbReference>
<evidence type="ECO:0000256" key="9">
    <source>
        <dbReference type="ARBA" id="ARBA00048832"/>
    </source>
</evidence>
<comment type="catalytic activity">
    <reaction evidence="9">
        <text>O-phospho-L-threonyl-[protein] + H2O = L-threonyl-[protein] + phosphate</text>
        <dbReference type="Rhea" id="RHEA:47004"/>
        <dbReference type="Rhea" id="RHEA-COMP:11060"/>
        <dbReference type="Rhea" id="RHEA-COMP:11605"/>
        <dbReference type="ChEBI" id="CHEBI:15377"/>
        <dbReference type="ChEBI" id="CHEBI:30013"/>
        <dbReference type="ChEBI" id="CHEBI:43474"/>
        <dbReference type="ChEBI" id="CHEBI:61977"/>
        <dbReference type="EC" id="3.1.3.16"/>
    </reaction>
    <physiologicalReaction direction="left-to-right" evidence="9">
        <dbReference type="Rhea" id="RHEA:47005"/>
    </physiologicalReaction>
</comment>
<keyword evidence="8" id="KW-0464">Manganese</keyword>